<dbReference type="InterPro" id="IPR010662">
    <property type="entry name" value="RBBP9/YdeN"/>
</dbReference>
<accession>A0A4P8IMC8</accession>
<dbReference type="Gene3D" id="3.40.50.1820">
    <property type="entry name" value="alpha/beta hydrolase"/>
    <property type="match status" value="1"/>
</dbReference>
<dbReference type="AlphaFoldDB" id="A0A4P8IMC8"/>
<keyword evidence="1" id="KW-0378">Hydrolase</keyword>
<keyword evidence="2" id="KW-1185">Reference proteome</keyword>
<dbReference type="SUPFAM" id="SSF53474">
    <property type="entry name" value="alpha/beta-Hydrolases"/>
    <property type="match status" value="1"/>
</dbReference>
<dbReference type="Pfam" id="PF06821">
    <property type="entry name" value="Ser_hydrolase"/>
    <property type="match status" value="1"/>
</dbReference>
<proteinExistence type="predicted"/>
<dbReference type="KEGG" id="tvl:FAZ95_13510"/>
<sequence length="183" mass="19699">MDARRVCVLPGYANSGPDHWQSRWEAADPMFVRVSMPDWENAVCEAWCDTLDTVVAASEEDPLLIAAHSLGCLTTVFWATHVATPEQLAKVAGALFVAVPDPTSVSFPSEAHGFANVPFVPLPFPTIVVASSDDPYGSTEFAARCADAWGSRFVNIGPRGHINAESGLGDWEEGRRLLASLVD</sequence>
<dbReference type="EMBL" id="CP040077">
    <property type="protein sequence ID" value="QCP50108.1"/>
    <property type="molecule type" value="Genomic_DNA"/>
</dbReference>
<organism evidence="1 2">
    <name type="scientific">Trinickia violacea</name>
    <dbReference type="NCBI Taxonomy" id="2571746"/>
    <lineage>
        <taxon>Bacteria</taxon>
        <taxon>Pseudomonadati</taxon>
        <taxon>Pseudomonadota</taxon>
        <taxon>Betaproteobacteria</taxon>
        <taxon>Burkholderiales</taxon>
        <taxon>Burkholderiaceae</taxon>
        <taxon>Trinickia</taxon>
    </lineage>
</organism>
<dbReference type="Proteomes" id="UP000298656">
    <property type="component" value="Chromosome 1"/>
</dbReference>
<dbReference type="InterPro" id="IPR029058">
    <property type="entry name" value="AB_hydrolase_fold"/>
</dbReference>
<dbReference type="GO" id="GO:0016787">
    <property type="term" value="F:hydrolase activity"/>
    <property type="evidence" value="ECO:0007669"/>
    <property type="project" value="UniProtKB-KW"/>
</dbReference>
<protein>
    <submittedName>
        <fullName evidence="1">Alpha/beta hydrolase</fullName>
    </submittedName>
</protein>
<gene>
    <name evidence="1" type="ORF">FAZ95_13510</name>
</gene>
<dbReference type="RefSeq" id="WP_137332927.1">
    <property type="nucleotide sequence ID" value="NZ_CP040077.1"/>
</dbReference>
<name>A0A4P8IMC8_9BURK</name>
<evidence type="ECO:0000313" key="2">
    <source>
        <dbReference type="Proteomes" id="UP000298656"/>
    </source>
</evidence>
<dbReference type="OrthoDB" id="9804993at2"/>
<reference evidence="1 2" key="1">
    <citation type="submission" date="2019-05" db="EMBL/GenBank/DDBJ databases">
        <title>Burkholderia sp. DHOD12, isolated from subtropical forest soil.</title>
        <authorList>
            <person name="Gao Z.-H."/>
            <person name="Qiu L.-H."/>
        </authorList>
    </citation>
    <scope>NUCLEOTIDE SEQUENCE [LARGE SCALE GENOMIC DNA]</scope>
    <source>
        <strain evidence="1 2">DHOD12</strain>
    </source>
</reference>
<evidence type="ECO:0000313" key="1">
    <source>
        <dbReference type="EMBL" id="QCP50108.1"/>
    </source>
</evidence>